<evidence type="ECO:0000313" key="3">
    <source>
        <dbReference type="EMBL" id="GKZ26408.1"/>
    </source>
</evidence>
<dbReference type="InterPro" id="IPR036322">
    <property type="entry name" value="WD40_repeat_dom_sf"/>
</dbReference>
<dbReference type="PANTHER" id="PTHR19879:SF9">
    <property type="entry name" value="TRANSCRIPTION INITIATION FACTOR TFIID SUBUNIT 5"/>
    <property type="match status" value="1"/>
</dbReference>
<comment type="caution">
    <text evidence="3">The sequence shown here is derived from an EMBL/GenBank/DDBJ whole genome shotgun (WGS) entry which is preliminary data.</text>
</comment>
<evidence type="ECO:0008006" key="5">
    <source>
        <dbReference type="Google" id="ProtNLM"/>
    </source>
</evidence>
<dbReference type="InterPro" id="IPR015943">
    <property type="entry name" value="WD40/YVTN_repeat-like_dom_sf"/>
</dbReference>
<protein>
    <recommendedName>
        <fullName evidence="5">Anaphase-promoting complex subunit 4 WD40 domain-containing protein</fullName>
    </recommendedName>
</protein>
<dbReference type="SMART" id="SM00320">
    <property type="entry name" value="WD40"/>
    <property type="match status" value="4"/>
</dbReference>
<evidence type="ECO:0000256" key="1">
    <source>
        <dbReference type="PROSITE-ProRule" id="PRU00221"/>
    </source>
</evidence>
<feature type="repeat" description="WD" evidence="1">
    <location>
        <begin position="245"/>
        <end position="286"/>
    </location>
</feature>
<reference evidence="3" key="1">
    <citation type="submission" date="2022-07" db="EMBL/GenBank/DDBJ databases">
        <title>Taxonomy of Aspergillus series Nigri: significant species reduction supported by multi-species coalescent approaches.</title>
        <authorList>
            <person name="Bian C."/>
            <person name="Kusuya Y."/>
            <person name="Sklenar F."/>
            <person name="D'hooge E."/>
            <person name="Yaguchi T."/>
            <person name="Takahashi H."/>
            <person name="Hubka V."/>
        </authorList>
    </citation>
    <scope>NUCLEOTIDE SEQUENCE</scope>
    <source>
        <strain evidence="3">CBS 733.88</strain>
    </source>
</reference>
<name>A0A9W5Z0W4_9EURO</name>
<dbReference type="Gene3D" id="2.130.10.10">
    <property type="entry name" value="YVTN repeat-like/Quinoprotein amine dehydrogenase"/>
    <property type="match status" value="2"/>
</dbReference>
<dbReference type="InterPro" id="IPR011659">
    <property type="entry name" value="WD40"/>
</dbReference>
<dbReference type="Proteomes" id="UP001143548">
    <property type="component" value="Unassembled WGS sequence"/>
</dbReference>
<dbReference type="InterPro" id="IPR001680">
    <property type="entry name" value="WD40_rpt"/>
</dbReference>
<organism evidence="3 4">
    <name type="scientific">Aspergillus brasiliensis</name>
    <dbReference type="NCBI Taxonomy" id="319629"/>
    <lineage>
        <taxon>Eukaryota</taxon>
        <taxon>Fungi</taxon>
        <taxon>Dikarya</taxon>
        <taxon>Ascomycota</taxon>
        <taxon>Pezizomycotina</taxon>
        <taxon>Eurotiomycetes</taxon>
        <taxon>Eurotiomycetidae</taxon>
        <taxon>Eurotiales</taxon>
        <taxon>Aspergillaceae</taxon>
        <taxon>Aspergillus</taxon>
        <taxon>Aspergillus subgen. Circumdati</taxon>
    </lineage>
</organism>
<dbReference type="Pfam" id="PF00400">
    <property type="entry name" value="WD40"/>
    <property type="match status" value="2"/>
</dbReference>
<accession>A0A9W5Z0W4</accession>
<dbReference type="PROSITE" id="PS50082">
    <property type="entry name" value="WD_REPEATS_2"/>
    <property type="match status" value="1"/>
</dbReference>
<evidence type="ECO:0000256" key="2">
    <source>
        <dbReference type="SAM" id="MobiDB-lite"/>
    </source>
</evidence>
<dbReference type="EMBL" id="BROQ01000145">
    <property type="protein sequence ID" value="GKZ26408.1"/>
    <property type="molecule type" value="Genomic_DNA"/>
</dbReference>
<dbReference type="PROSITE" id="PS50294">
    <property type="entry name" value="WD_REPEATS_REGION"/>
    <property type="match status" value="1"/>
</dbReference>
<feature type="compositionally biased region" description="Low complexity" evidence="2">
    <location>
        <begin position="1"/>
        <end position="10"/>
    </location>
</feature>
<proteinExistence type="predicted"/>
<keyword evidence="1" id="KW-0853">WD repeat</keyword>
<dbReference type="Pfam" id="PF07676">
    <property type="entry name" value="PD40"/>
    <property type="match status" value="1"/>
</dbReference>
<feature type="region of interest" description="Disordered" evidence="2">
    <location>
        <begin position="1"/>
        <end position="23"/>
    </location>
</feature>
<dbReference type="AlphaFoldDB" id="A0A9W5Z0W4"/>
<evidence type="ECO:0000313" key="4">
    <source>
        <dbReference type="Proteomes" id="UP001143548"/>
    </source>
</evidence>
<sequence>MSESPSSNSSEHTEDSMSCEEDENVMDERKFLKKWTYCIRSNFASSSGVPATWEDGHPKHWGQEEANILLDGEPTTPAISPDNQVVAVGIANDIHVFRVDTKKRVDVLHGHPGRVATVAFAPCLERGSVDKPDAPWYLLSSQSQDEGGGDGYIIVWELGQHGRKMYSSMERQTQQISAADRQYTDSMYCFPGELGSFGSPFFSPDSRTMIYVVQNDTTDYHSGKCHYSPCVILWDVDSRSIRHRLHGHSDAVMWIGISPNSNVAASISWDGTARIWDTLSGESLHIIGLLGGQCWCGAFSPDSKYLAISQGGDNAIHVYDITTAQSISRIEIPTWSRSMAWSPDGKFLAGGLEIGALCLWDPYTGREKQRWSLKFDDFMMQEYATIGGVQFIGDKLIFRILEGTVEVYDMKMNLKNQFTRGPEDKISSCPRGETVCSRDAKLLIVPDVDGALRFWRL</sequence>
<dbReference type="PANTHER" id="PTHR19879">
    <property type="entry name" value="TRANSCRIPTION INITIATION FACTOR TFIID"/>
    <property type="match status" value="1"/>
</dbReference>
<dbReference type="SUPFAM" id="SSF50978">
    <property type="entry name" value="WD40 repeat-like"/>
    <property type="match status" value="1"/>
</dbReference>
<gene>
    <name evidence="3" type="ORF">AbraCBS73388_002493</name>
</gene>